<comment type="caution">
    <text evidence="1">The sequence shown here is derived from an EMBL/GenBank/DDBJ whole genome shotgun (WGS) entry which is preliminary data.</text>
</comment>
<gene>
    <name evidence="1" type="ORF">VJJ08_00605</name>
</gene>
<protein>
    <submittedName>
        <fullName evidence="1">Uncharacterized protein</fullName>
    </submittedName>
</protein>
<name>A0ABU5Z4E4_9FLAO</name>
<evidence type="ECO:0000313" key="2">
    <source>
        <dbReference type="Proteomes" id="UP001311730"/>
    </source>
</evidence>
<dbReference type="EMBL" id="JAYKBW010000001">
    <property type="protein sequence ID" value="MEB3073800.1"/>
    <property type="molecule type" value="Genomic_DNA"/>
</dbReference>
<dbReference type="RefSeq" id="WP_323982332.1">
    <property type="nucleotide sequence ID" value="NZ_JAYKBW010000001.1"/>
</dbReference>
<sequence length="780" mass="89608">MGKTINIQKVALRQNALYIPDTMVSQRAIQPGTLELVAALRKHGFGVTEDLLHAINGTTNEYRQSVVKVIKEVLHVKLNWAPLIKNWEVPTGESFIDHLITAFYNQYPDLIKSDNYVSYWYDYDDYYEANDIKDYNREYFTHKHERFLACGHYIPYGTFPLWCYNGCPFCGTPFETGKIEHTEQGSKLKILDLWREAEANTFFQNLLSSKTALDATQADSFKLLLPYFSVASETHIGMKETLVLVVDNYIAQGKEAEAGACFHSPTDILRYLWYKKTSFLQIVEPKTIIKKESKNHSHITKSLDKHLSAKERAQKELKLKYSRQECARVARWLNALPLSAEKACEIMHPKREMWVRFIRALRLAEYSKKKGFEKLATLLDVFYNERYSVWQAELNTAYLNMDSEKAFSLLKQRPGVFARSLFACMLWLGADETLDAFKEIIDQVPSRLLFTLNMYADLYFNKEGKRSVQTILGTRVEIPKHPLVVGSYNEEQLTEMKAKIEDLCLWSIRCMFAKEENEHHFIYIDPQLYHIPLPIGDRSNNVHDFNATLMGTRFPLEGNEIRLFMQWGKDLPAQHLDMDLSCRIVYKDRTDICYFHNLTTLGCQHSGDIRSIPDKVGTAEYINIDVNTLRQHKAKYVLFTCNAYSNGALSPNLVVGWMDSKHKMKVSERTGVAYDPSAVIHQVRITQPLQKGLLFGVLDVEAKEIIWMELPFQGQIAQALSISGVKTLLEKLNSKLTIGNLLAIKAEAQGLQIETDPALADEVYDMQWAGQGKISELFLK</sequence>
<accession>A0ABU5Z4E4</accession>
<dbReference type="Proteomes" id="UP001311730">
    <property type="component" value="Unassembled WGS sequence"/>
</dbReference>
<organism evidence="1 2">
    <name type="scientific">Capnocytophaga gingivalis</name>
    <dbReference type="NCBI Taxonomy" id="1017"/>
    <lineage>
        <taxon>Bacteria</taxon>
        <taxon>Pseudomonadati</taxon>
        <taxon>Bacteroidota</taxon>
        <taxon>Flavobacteriia</taxon>
        <taxon>Flavobacteriales</taxon>
        <taxon>Flavobacteriaceae</taxon>
        <taxon>Capnocytophaga</taxon>
    </lineage>
</organism>
<reference evidence="1 2" key="1">
    <citation type="submission" date="2023-12" db="EMBL/GenBank/DDBJ databases">
        <title>Genomic sequences of Capnocytophaga and Parvimonas strains.</title>
        <authorList>
            <person name="Watt R.M."/>
            <person name="Wang M."/>
            <person name="Yang T."/>
            <person name="Tong W.M."/>
        </authorList>
    </citation>
    <scope>NUCLEOTIDE SEQUENCE [LARGE SCALE GENOMIC DNA]</scope>
    <source>
        <strain evidence="1 2">CCUG 13096</strain>
    </source>
</reference>
<evidence type="ECO:0000313" key="1">
    <source>
        <dbReference type="EMBL" id="MEB3073800.1"/>
    </source>
</evidence>
<keyword evidence="2" id="KW-1185">Reference proteome</keyword>
<proteinExistence type="predicted"/>